<dbReference type="InterPro" id="IPR035969">
    <property type="entry name" value="Rab-GAP_TBC_sf"/>
</dbReference>
<feature type="compositionally biased region" description="Low complexity" evidence="2">
    <location>
        <begin position="1"/>
        <end position="12"/>
    </location>
</feature>
<feature type="compositionally biased region" description="Polar residues" evidence="2">
    <location>
        <begin position="62"/>
        <end position="73"/>
    </location>
</feature>
<dbReference type="Pfam" id="PF23436">
    <property type="entry name" value="RabGap-TBC_2"/>
    <property type="match status" value="1"/>
</dbReference>
<keyword evidence="5" id="KW-1185">Reference proteome</keyword>
<feature type="compositionally biased region" description="Polar residues" evidence="2">
    <location>
        <begin position="34"/>
        <end position="47"/>
    </location>
</feature>
<reference evidence="4 5" key="1">
    <citation type="submission" date="2024-04" db="EMBL/GenBank/DDBJ databases">
        <title>Symmetric and asymmetric DNA N6-adenine methylation regulates different biological responses in Mucorales.</title>
        <authorList>
            <consortium name="Lawrence Berkeley National Laboratory"/>
            <person name="Lax C."/>
            <person name="Mondo S.J."/>
            <person name="Osorio-Concepcion M."/>
            <person name="Muszewska A."/>
            <person name="Corrochano-Luque M."/>
            <person name="Gutierrez G."/>
            <person name="Riley R."/>
            <person name="Lipzen A."/>
            <person name="Guo J."/>
            <person name="Hundley H."/>
            <person name="Amirebrahimi M."/>
            <person name="Ng V."/>
            <person name="Lorenzo-Gutierrez D."/>
            <person name="Binder U."/>
            <person name="Yang J."/>
            <person name="Song Y."/>
            <person name="Canovas D."/>
            <person name="Navarro E."/>
            <person name="Freitag M."/>
            <person name="Gabaldon T."/>
            <person name="Grigoriev I.V."/>
            <person name="Corrochano L.M."/>
            <person name="Nicolas F.E."/>
            <person name="Garre V."/>
        </authorList>
    </citation>
    <scope>NUCLEOTIDE SEQUENCE [LARGE SCALE GENOMIC DNA]</scope>
    <source>
        <strain evidence="4 5">L51</strain>
    </source>
</reference>
<dbReference type="InterPro" id="IPR000195">
    <property type="entry name" value="Rab-GAP-TBC_dom"/>
</dbReference>
<feature type="coiled-coil region" evidence="1">
    <location>
        <begin position="482"/>
        <end position="530"/>
    </location>
</feature>
<dbReference type="PROSITE" id="PS50086">
    <property type="entry name" value="TBC_RABGAP"/>
    <property type="match status" value="1"/>
</dbReference>
<dbReference type="SMART" id="SM00164">
    <property type="entry name" value="TBC"/>
    <property type="match status" value="1"/>
</dbReference>
<dbReference type="PANTHER" id="PTHR47219">
    <property type="entry name" value="RAB GTPASE-ACTIVATING PROTEIN 1-LIKE"/>
    <property type="match status" value="1"/>
</dbReference>
<dbReference type="PANTHER" id="PTHR47219:SF9">
    <property type="entry name" value="GTPASE ACTIVATING PROTEIN AND CENTROSOME-ASSOCIATED, ISOFORM B"/>
    <property type="match status" value="1"/>
</dbReference>
<evidence type="ECO:0000313" key="4">
    <source>
        <dbReference type="EMBL" id="KAL0079154.1"/>
    </source>
</evidence>
<dbReference type="EMBL" id="JBCLYO010000023">
    <property type="protein sequence ID" value="KAL0079154.1"/>
    <property type="molecule type" value="Genomic_DNA"/>
</dbReference>
<keyword evidence="1" id="KW-0175">Coiled coil</keyword>
<proteinExistence type="predicted"/>
<accession>A0ABR3AQ83</accession>
<dbReference type="SUPFAM" id="SSF47923">
    <property type="entry name" value="Ypt/Rab-GAP domain of gyp1p"/>
    <property type="match status" value="2"/>
</dbReference>
<gene>
    <name evidence="4" type="ORF">J3Q64DRAFT_1763981</name>
</gene>
<dbReference type="Gene3D" id="1.10.10.750">
    <property type="entry name" value="Ypt/Rab-GAP domain of gyp1p, domain 1"/>
    <property type="match status" value="1"/>
</dbReference>
<name>A0ABR3AQ83_PHYBL</name>
<dbReference type="Proteomes" id="UP001448207">
    <property type="component" value="Unassembled WGS sequence"/>
</dbReference>
<sequence>METFATPTPTTPFEHNLEAPKLPSKPESLDYSDGASSGSLDTIATQKTKPDQPTGRRRRAMTVTQQGRPTIHTSEPESESESEGEYVSDDESTWDNKWDPQPDNTQHSTSALDHMSDIQHQIHGLQDISSSIIEDSDSDSEDIVKQLSRQSQRSTVSSLSSFVSSDSKYDMLLARLGTRDTNSPEARISDTEESQQIPTSLDYDQTNTLGKGDEEFDWDFWSKVIADFNSVAKSEPKVLSYHIQRGIPPSVRCMVWELLTKSKDPQLEEQYMQLLGEESVYEQAIARDLLRTFPEHDFFQSSDGQEALFNVVKAYSLYDKEVGYSQGLAHVAGPLLLKMPEEEAFCVLVQLMNRYGLRGNFSPQPELLAQRLFQLDGLLADHLPHVRRHFEVQGVQANMYATQWFLTLFTYKFPLEVIFRLYDVIFSEGIDVVFRFSLALLEKNQSKILSLDFDHLIPFLKNDLLEIYDENASLFIHDAFQIKIATKRLEKLSKEYQVEAARANSEAEAIEAMRRQNKALSETVRQLEIHITDLNKGHKEVATDLISTKMEIARFHDENDALRQQSYDLKKALETMPFEVEQRVKDEMEILATKNAALVERNSSLEDQLVYMENMVIDIKVKYADSENERETLRQRLSELKRLMG</sequence>
<protein>
    <submittedName>
        <fullName evidence="4">Rab-GTPase-TBC domain-containing protein</fullName>
    </submittedName>
</protein>
<dbReference type="InterPro" id="IPR050302">
    <property type="entry name" value="Rab_GAP_TBC_domain"/>
</dbReference>
<evidence type="ECO:0000259" key="3">
    <source>
        <dbReference type="PROSITE" id="PS50086"/>
    </source>
</evidence>
<evidence type="ECO:0000256" key="2">
    <source>
        <dbReference type="SAM" id="MobiDB-lite"/>
    </source>
</evidence>
<comment type="caution">
    <text evidence="4">The sequence shown here is derived from an EMBL/GenBank/DDBJ whole genome shotgun (WGS) entry which is preliminary data.</text>
</comment>
<feature type="region of interest" description="Disordered" evidence="2">
    <location>
        <begin position="1"/>
        <end position="110"/>
    </location>
</feature>
<organism evidence="4 5">
    <name type="scientific">Phycomyces blakesleeanus</name>
    <dbReference type="NCBI Taxonomy" id="4837"/>
    <lineage>
        <taxon>Eukaryota</taxon>
        <taxon>Fungi</taxon>
        <taxon>Fungi incertae sedis</taxon>
        <taxon>Mucoromycota</taxon>
        <taxon>Mucoromycotina</taxon>
        <taxon>Mucoromycetes</taxon>
        <taxon>Mucorales</taxon>
        <taxon>Phycomycetaceae</taxon>
        <taxon>Phycomyces</taxon>
    </lineage>
</organism>
<evidence type="ECO:0000313" key="5">
    <source>
        <dbReference type="Proteomes" id="UP001448207"/>
    </source>
</evidence>
<dbReference type="Gene3D" id="1.10.8.270">
    <property type="entry name" value="putative rabgap domain of human tbc1 domain family member 14 like domains"/>
    <property type="match status" value="1"/>
</dbReference>
<evidence type="ECO:0000256" key="1">
    <source>
        <dbReference type="SAM" id="Coils"/>
    </source>
</evidence>
<feature type="coiled-coil region" evidence="1">
    <location>
        <begin position="588"/>
        <end position="643"/>
    </location>
</feature>
<feature type="domain" description="Rab-GAP TBC" evidence="3">
    <location>
        <begin position="246"/>
        <end position="429"/>
    </location>
</feature>
<feature type="compositionally biased region" description="Acidic residues" evidence="2">
    <location>
        <begin position="76"/>
        <end position="93"/>
    </location>
</feature>
<dbReference type="Gene3D" id="1.10.472.80">
    <property type="entry name" value="Ypt/Rab-GAP domain of gyp1p, domain 3"/>
    <property type="match status" value="1"/>
</dbReference>